<gene>
    <name evidence="1" type="ORF">PACLA_8A065217</name>
</gene>
<evidence type="ECO:0000313" key="1">
    <source>
        <dbReference type="EMBL" id="CAB4003496.1"/>
    </source>
</evidence>
<dbReference type="OrthoDB" id="5965659at2759"/>
<protein>
    <submittedName>
        <fullName evidence="1">Uncharacterized protein</fullName>
    </submittedName>
</protein>
<name>A0A6S7HG98_PARCT</name>
<dbReference type="Proteomes" id="UP001152795">
    <property type="component" value="Unassembled WGS sequence"/>
</dbReference>
<proteinExistence type="predicted"/>
<reference evidence="1" key="1">
    <citation type="submission" date="2020-04" db="EMBL/GenBank/DDBJ databases">
        <authorList>
            <person name="Alioto T."/>
            <person name="Alioto T."/>
            <person name="Gomez Garrido J."/>
        </authorList>
    </citation>
    <scope>NUCLEOTIDE SEQUENCE</scope>
    <source>
        <strain evidence="1">A484AB</strain>
    </source>
</reference>
<sequence>MDGASDHEGYRTECQISVRRGRPRFKISKEQLDFFVENGFTVPNIACLLNVSCSTVERRLREFSISVTNKYSNVSDEGLDNIVLDVKRHFPNTVYKRMKGFLSQRGYTVQQDRLIKRKYAKS</sequence>
<organism evidence="1 2">
    <name type="scientific">Paramuricea clavata</name>
    <name type="common">Red gorgonian</name>
    <name type="synonym">Violescent sea-whip</name>
    <dbReference type="NCBI Taxonomy" id="317549"/>
    <lineage>
        <taxon>Eukaryota</taxon>
        <taxon>Metazoa</taxon>
        <taxon>Cnidaria</taxon>
        <taxon>Anthozoa</taxon>
        <taxon>Octocorallia</taxon>
        <taxon>Malacalcyonacea</taxon>
        <taxon>Plexauridae</taxon>
        <taxon>Paramuricea</taxon>
    </lineage>
</organism>
<dbReference type="EMBL" id="CACRXK020004644">
    <property type="protein sequence ID" value="CAB4003496.1"/>
    <property type="molecule type" value="Genomic_DNA"/>
</dbReference>
<keyword evidence="2" id="KW-1185">Reference proteome</keyword>
<dbReference type="AlphaFoldDB" id="A0A6S7HG98"/>
<evidence type="ECO:0000313" key="2">
    <source>
        <dbReference type="Proteomes" id="UP001152795"/>
    </source>
</evidence>
<comment type="caution">
    <text evidence="1">The sequence shown here is derived from an EMBL/GenBank/DDBJ whole genome shotgun (WGS) entry which is preliminary data.</text>
</comment>
<accession>A0A6S7HG98</accession>